<evidence type="ECO:0000256" key="3">
    <source>
        <dbReference type="ARBA" id="ARBA00022692"/>
    </source>
</evidence>
<organism evidence="9 10">
    <name type="scientific">Ostreobium quekettii</name>
    <dbReference type="NCBI Taxonomy" id="121088"/>
    <lineage>
        <taxon>Eukaryota</taxon>
        <taxon>Viridiplantae</taxon>
        <taxon>Chlorophyta</taxon>
        <taxon>core chlorophytes</taxon>
        <taxon>Ulvophyceae</taxon>
        <taxon>TCBD clade</taxon>
        <taxon>Bryopsidales</taxon>
        <taxon>Ostreobineae</taxon>
        <taxon>Ostreobiaceae</taxon>
        <taxon>Ostreobium</taxon>
    </lineage>
</organism>
<keyword evidence="5 8" id="KW-1133">Transmembrane helix</keyword>
<proteinExistence type="inferred from homology"/>
<dbReference type="PANTHER" id="PTHR12226:SF2">
    <property type="entry name" value="MANNOSE-P-DOLICHOL UTILIZATION DEFECT 1 PROTEIN"/>
    <property type="match status" value="1"/>
</dbReference>
<comment type="similarity">
    <text evidence="7">Belongs to the MPDU1 (TC 2.A.43.3) family.</text>
</comment>
<feature type="transmembrane region" description="Helical" evidence="8">
    <location>
        <begin position="26"/>
        <end position="43"/>
    </location>
</feature>
<reference evidence="9" key="1">
    <citation type="submission" date="2020-12" db="EMBL/GenBank/DDBJ databases">
        <authorList>
            <person name="Iha C."/>
        </authorList>
    </citation>
    <scope>NUCLEOTIDE SEQUENCE</scope>
</reference>
<evidence type="ECO:0000256" key="4">
    <source>
        <dbReference type="ARBA" id="ARBA00022737"/>
    </source>
</evidence>
<dbReference type="AlphaFoldDB" id="A0A8S1JAJ5"/>
<keyword evidence="4" id="KW-0677">Repeat</keyword>
<evidence type="ECO:0000256" key="5">
    <source>
        <dbReference type="ARBA" id="ARBA00022989"/>
    </source>
</evidence>
<comment type="caution">
    <text evidence="9">The sequence shown here is derived from an EMBL/GenBank/DDBJ whole genome shotgun (WGS) entry which is preliminary data.</text>
</comment>
<keyword evidence="10" id="KW-1185">Reference proteome</keyword>
<sequence length="145" mass="15826">MVVLWFQNNLLLAAMFKYNKSSMREIATISTVMAFGTWWLMTGGCPMRILWLLQGSTVFVSAVASRVPQIVLNIKNGGSGELSITTYLLNVLGCAARVLTTLALTGDMLLLAGMALQFVLNGVLLYQTLETAGVVTRQKTPRLQP</sequence>
<name>A0A8S1JAJ5_9CHLO</name>
<evidence type="ECO:0000313" key="9">
    <source>
        <dbReference type="EMBL" id="CAD7704071.1"/>
    </source>
</evidence>
<gene>
    <name evidence="9" type="ORF">OSTQU699_LOCUS9428</name>
</gene>
<keyword evidence="3 8" id="KW-0812">Transmembrane</keyword>
<evidence type="ECO:0000256" key="2">
    <source>
        <dbReference type="ARBA" id="ARBA00022448"/>
    </source>
</evidence>
<evidence type="ECO:0000256" key="8">
    <source>
        <dbReference type="SAM" id="Phobius"/>
    </source>
</evidence>
<dbReference type="OrthoDB" id="271506at2759"/>
<dbReference type="EMBL" id="CAJHUC010002620">
    <property type="protein sequence ID" value="CAD7704071.1"/>
    <property type="molecule type" value="Genomic_DNA"/>
</dbReference>
<comment type="subcellular location">
    <subcellularLocation>
        <location evidence="1">Membrane</location>
        <topology evidence="1">Multi-pass membrane protein</topology>
    </subcellularLocation>
</comment>
<evidence type="ECO:0000256" key="6">
    <source>
        <dbReference type="ARBA" id="ARBA00023136"/>
    </source>
</evidence>
<dbReference type="Pfam" id="PF04193">
    <property type="entry name" value="PQ-loop"/>
    <property type="match status" value="1"/>
</dbReference>
<evidence type="ECO:0000256" key="7">
    <source>
        <dbReference type="ARBA" id="ARBA00038475"/>
    </source>
</evidence>
<keyword evidence="6 8" id="KW-0472">Membrane</keyword>
<evidence type="ECO:0000256" key="1">
    <source>
        <dbReference type="ARBA" id="ARBA00004141"/>
    </source>
</evidence>
<dbReference type="InterPro" id="IPR006603">
    <property type="entry name" value="PQ-loop_rpt"/>
</dbReference>
<evidence type="ECO:0008006" key="11">
    <source>
        <dbReference type="Google" id="ProtNLM"/>
    </source>
</evidence>
<keyword evidence="2" id="KW-0813">Transport</keyword>
<protein>
    <recommendedName>
        <fullName evidence="11">Mannose-P-dolichol utilization defect 1 protein</fullName>
    </recommendedName>
</protein>
<dbReference type="Proteomes" id="UP000708148">
    <property type="component" value="Unassembled WGS sequence"/>
</dbReference>
<dbReference type="Gene3D" id="1.20.1280.290">
    <property type="match status" value="1"/>
</dbReference>
<dbReference type="GO" id="GO:0016020">
    <property type="term" value="C:membrane"/>
    <property type="evidence" value="ECO:0007669"/>
    <property type="project" value="UniProtKB-SubCell"/>
</dbReference>
<dbReference type="PANTHER" id="PTHR12226">
    <property type="entry name" value="MANNOSE-P-DOLICHOL UTILIZATION DEFECT 1 LEC35 -RELATED"/>
    <property type="match status" value="1"/>
</dbReference>
<dbReference type="InterPro" id="IPR016817">
    <property type="entry name" value="MannP-dilichol_defect-1"/>
</dbReference>
<evidence type="ECO:0000313" key="10">
    <source>
        <dbReference type="Proteomes" id="UP000708148"/>
    </source>
</evidence>
<accession>A0A8S1JAJ5</accession>